<protein>
    <recommendedName>
        <fullName evidence="3">Nitroreductase domain-containing protein</fullName>
    </recommendedName>
</protein>
<dbReference type="RefSeq" id="WP_306868367.1">
    <property type="nucleotide sequence ID" value="NZ_JAUSRB010000002.1"/>
</dbReference>
<evidence type="ECO:0008006" key="3">
    <source>
        <dbReference type="Google" id="ProtNLM"/>
    </source>
</evidence>
<reference evidence="1 2" key="1">
    <citation type="submission" date="2023-07" db="EMBL/GenBank/DDBJ databases">
        <title>Sequencing the genomes of 1000 actinobacteria strains.</title>
        <authorList>
            <person name="Klenk H.-P."/>
        </authorList>
    </citation>
    <scope>NUCLEOTIDE SEQUENCE [LARGE SCALE GENOMIC DNA]</scope>
    <source>
        <strain evidence="1 2">DSM 44109</strain>
    </source>
</reference>
<dbReference type="EMBL" id="JAUSRB010000002">
    <property type="protein sequence ID" value="MDP9867077.1"/>
    <property type="molecule type" value="Genomic_DNA"/>
</dbReference>
<evidence type="ECO:0000313" key="1">
    <source>
        <dbReference type="EMBL" id="MDP9867077.1"/>
    </source>
</evidence>
<gene>
    <name evidence="1" type="ORF">J2S55_006343</name>
</gene>
<sequence length="95" mass="10311">MPLDGEPPQQSRPSQGSDLFLACVKADVRLACCGVDREENRCRAPDEMKGVGTDRPMKIAMLALGLPLDKPDEVGEFRNPRKANVPRIVLGGDPP</sequence>
<dbReference type="Proteomes" id="UP001230426">
    <property type="component" value="Unassembled WGS sequence"/>
</dbReference>
<proteinExistence type="predicted"/>
<name>A0ABT9RCV1_9ACTN</name>
<comment type="caution">
    <text evidence="1">The sequence shown here is derived from an EMBL/GenBank/DDBJ whole genome shotgun (WGS) entry which is preliminary data.</text>
</comment>
<keyword evidence="2" id="KW-1185">Reference proteome</keyword>
<accession>A0ABT9RCV1</accession>
<evidence type="ECO:0000313" key="2">
    <source>
        <dbReference type="Proteomes" id="UP001230426"/>
    </source>
</evidence>
<organism evidence="1 2">
    <name type="scientific">Streptosporangium brasiliense</name>
    <dbReference type="NCBI Taxonomy" id="47480"/>
    <lineage>
        <taxon>Bacteria</taxon>
        <taxon>Bacillati</taxon>
        <taxon>Actinomycetota</taxon>
        <taxon>Actinomycetes</taxon>
        <taxon>Streptosporangiales</taxon>
        <taxon>Streptosporangiaceae</taxon>
        <taxon>Streptosporangium</taxon>
    </lineage>
</organism>